<evidence type="ECO:0000256" key="4">
    <source>
        <dbReference type="ARBA" id="ARBA00022692"/>
    </source>
</evidence>
<gene>
    <name evidence="8" type="ORF">KDM89_15380</name>
</gene>
<name>A0A941DT28_9BURK</name>
<keyword evidence="9" id="KW-1185">Reference proteome</keyword>
<dbReference type="PANTHER" id="PTHR43663">
    <property type="entry name" value="CHROMATE TRANSPORT PROTEIN-RELATED"/>
    <property type="match status" value="1"/>
</dbReference>
<keyword evidence="6 7" id="KW-0472">Membrane</keyword>
<keyword evidence="4 7" id="KW-0812">Transmembrane</keyword>
<dbReference type="InterPro" id="IPR003370">
    <property type="entry name" value="Chromate_transpt"/>
</dbReference>
<dbReference type="GO" id="GO:0015109">
    <property type="term" value="F:chromate transmembrane transporter activity"/>
    <property type="evidence" value="ECO:0007669"/>
    <property type="project" value="InterPro"/>
</dbReference>
<evidence type="ECO:0000313" key="8">
    <source>
        <dbReference type="EMBL" id="MBR7783526.1"/>
    </source>
</evidence>
<evidence type="ECO:0000256" key="5">
    <source>
        <dbReference type="ARBA" id="ARBA00022989"/>
    </source>
</evidence>
<dbReference type="EMBL" id="JAGSPN010000012">
    <property type="protein sequence ID" value="MBR7783526.1"/>
    <property type="molecule type" value="Genomic_DNA"/>
</dbReference>
<evidence type="ECO:0000256" key="7">
    <source>
        <dbReference type="SAM" id="Phobius"/>
    </source>
</evidence>
<dbReference type="GO" id="GO:0005886">
    <property type="term" value="C:plasma membrane"/>
    <property type="evidence" value="ECO:0007669"/>
    <property type="project" value="UniProtKB-SubCell"/>
</dbReference>
<feature type="transmembrane region" description="Helical" evidence="7">
    <location>
        <begin position="90"/>
        <end position="114"/>
    </location>
</feature>
<evidence type="ECO:0000313" key="9">
    <source>
        <dbReference type="Proteomes" id="UP000680067"/>
    </source>
</evidence>
<feature type="transmembrane region" description="Helical" evidence="7">
    <location>
        <begin position="17"/>
        <end position="39"/>
    </location>
</feature>
<sequence>MTGQEHFLNIHLEFSDWLALLLHYMMLSLLSVGGAISTLPDMHRYLVERQHWLTDAQFNASVAIAQAAPGPNVLFIALMGWNIGMNCGSAWLGLLGVLVTMTGILLPSTTLTYLAASWGHRNRDLLVVRSFKLGMAPVVIGLLVSTGWIMAAAHQNLRSDWPLWLITAISALVVWHTRLHLLWLLGAGALAGILGWI</sequence>
<comment type="caution">
    <text evidence="8">The sequence shown here is derived from an EMBL/GenBank/DDBJ whole genome shotgun (WGS) entry which is preliminary data.</text>
</comment>
<evidence type="ECO:0000256" key="6">
    <source>
        <dbReference type="ARBA" id="ARBA00023136"/>
    </source>
</evidence>
<keyword evidence="5 7" id="KW-1133">Transmembrane helix</keyword>
<evidence type="ECO:0000256" key="1">
    <source>
        <dbReference type="ARBA" id="ARBA00004651"/>
    </source>
</evidence>
<accession>A0A941DT28</accession>
<dbReference type="Proteomes" id="UP000680067">
    <property type="component" value="Unassembled WGS sequence"/>
</dbReference>
<comment type="similarity">
    <text evidence="2">Belongs to the chromate ion transporter (CHR) (TC 2.A.51) family.</text>
</comment>
<reference evidence="8" key="1">
    <citation type="submission" date="2021-04" db="EMBL/GenBank/DDBJ databases">
        <title>novel species isolated from subtropical streams in China.</title>
        <authorList>
            <person name="Lu H."/>
        </authorList>
    </citation>
    <scope>NUCLEOTIDE SEQUENCE</scope>
    <source>
        <strain evidence="8">LFS511W</strain>
    </source>
</reference>
<keyword evidence="3" id="KW-1003">Cell membrane</keyword>
<dbReference type="AlphaFoldDB" id="A0A941DT28"/>
<protein>
    <submittedName>
        <fullName evidence="8">Chromate transporter</fullName>
    </submittedName>
</protein>
<feature type="transmembrane region" description="Helical" evidence="7">
    <location>
        <begin position="163"/>
        <end position="196"/>
    </location>
</feature>
<proteinExistence type="inferred from homology"/>
<evidence type="ECO:0000256" key="3">
    <source>
        <dbReference type="ARBA" id="ARBA00022475"/>
    </source>
</evidence>
<comment type="subcellular location">
    <subcellularLocation>
        <location evidence="1">Cell membrane</location>
        <topology evidence="1">Multi-pass membrane protein</topology>
    </subcellularLocation>
</comment>
<dbReference type="InterPro" id="IPR052518">
    <property type="entry name" value="CHR_Transporter"/>
</dbReference>
<evidence type="ECO:0000256" key="2">
    <source>
        <dbReference type="ARBA" id="ARBA00005262"/>
    </source>
</evidence>
<dbReference type="Pfam" id="PF02417">
    <property type="entry name" value="Chromate_transp"/>
    <property type="match status" value="1"/>
</dbReference>
<feature type="transmembrane region" description="Helical" evidence="7">
    <location>
        <begin position="126"/>
        <end position="151"/>
    </location>
</feature>
<dbReference type="PANTHER" id="PTHR43663:SF1">
    <property type="entry name" value="CHROMATE TRANSPORTER"/>
    <property type="match status" value="1"/>
</dbReference>
<feature type="transmembrane region" description="Helical" evidence="7">
    <location>
        <begin position="60"/>
        <end position="84"/>
    </location>
</feature>
<organism evidence="8 9">
    <name type="scientific">Undibacterium luofuense</name>
    <dbReference type="NCBI Taxonomy" id="2828733"/>
    <lineage>
        <taxon>Bacteria</taxon>
        <taxon>Pseudomonadati</taxon>
        <taxon>Pseudomonadota</taxon>
        <taxon>Betaproteobacteria</taxon>
        <taxon>Burkholderiales</taxon>
        <taxon>Oxalobacteraceae</taxon>
        <taxon>Undibacterium</taxon>
    </lineage>
</organism>
<dbReference type="RefSeq" id="WP_212688799.1">
    <property type="nucleotide sequence ID" value="NZ_JAGSPN010000012.1"/>
</dbReference>